<dbReference type="EMBL" id="CAQQ02129262">
    <property type="status" value="NOT_ANNOTATED_CDS"/>
    <property type="molecule type" value="Genomic_DNA"/>
</dbReference>
<dbReference type="EnsemblMetazoa" id="MESCA001082-RA">
    <property type="protein sequence ID" value="MESCA001082-PA"/>
    <property type="gene ID" value="MESCA001082"/>
</dbReference>
<reference evidence="1" key="2">
    <citation type="submission" date="2015-06" db="UniProtKB">
        <authorList>
            <consortium name="EnsemblMetazoa"/>
        </authorList>
    </citation>
    <scope>IDENTIFICATION</scope>
</reference>
<evidence type="ECO:0000313" key="1">
    <source>
        <dbReference type="EnsemblMetazoa" id="MESCA001082-PA"/>
    </source>
</evidence>
<dbReference type="Proteomes" id="UP000015102">
    <property type="component" value="Unassembled WGS sequence"/>
</dbReference>
<dbReference type="HOGENOM" id="CLU_2362115_0_0_1"/>
<evidence type="ECO:0000313" key="2">
    <source>
        <dbReference type="Proteomes" id="UP000015102"/>
    </source>
</evidence>
<dbReference type="EMBL" id="CAQQ02129263">
    <property type="status" value="NOT_ANNOTATED_CDS"/>
    <property type="molecule type" value="Genomic_DNA"/>
</dbReference>
<name>T1GCR2_MEGSC</name>
<proteinExistence type="predicted"/>
<sequence>MLVEAFPNPETYQEAMNQSPKTILNTDNQGTLQLTKNSSFHSGIILMNYVGTNHMTAYIFTKALPKHKIEVNYYFIRRQGFRGSFVFDNINVMKTG</sequence>
<protein>
    <submittedName>
        <fullName evidence="1">Uncharacterized protein</fullName>
    </submittedName>
</protein>
<reference evidence="2" key="1">
    <citation type="submission" date="2013-02" db="EMBL/GenBank/DDBJ databases">
        <authorList>
            <person name="Hughes D."/>
        </authorList>
    </citation>
    <scope>NUCLEOTIDE SEQUENCE</scope>
    <source>
        <strain>Durham</strain>
        <strain evidence="2">NC isolate 2 -- Noor lab</strain>
    </source>
</reference>
<organism evidence="1 2">
    <name type="scientific">Megaselia scalaris</name>
    <name type="common">Humpbacked fly</name>
    <name type="synonym">Phora scalaris</name>
    <dbReference type="NCBI Taxonomy" id="36166"/>
    <lineage>
        <taxon>Eukaryota</taxon>
        <taxon>Metazoa</taxon>
        <taxon>Ecdysozoa</taxon>
        <taxon>Arthropoda</taxon>
        <taxon>Hexapoda</taxon>
        <taxon>Insecta</taxon>
        <taxon>Pterygota</taxon>
        <taxon>Neoptera</taxon>
        <taxon>Endopterygota</taxon>
        <taxon>Diptera</taxon>
        <taxon>Brachycera</taxon>
        <taxon>Muscomorpha</taxon>
        <taxon>Platypezoidea</taxon>
        <taxon>Phoridae</taxon>
        <taxon>Megaseliini</taxon>
        <taxon>Megaselia</taxon>
    </lineage>
</organism>
<dbReference type="AlphaFoldDB" id="T1GCR2"/>
<keyword evidence="2" id="KW-1185">Reference proteome</keyword>
<accession>T1GCR2</accession>